<protein>
    <submittedName>
        <fullName evidence="2">Uncharacterized protein</fullName>
    </submittedName>
</protein>
<dbReference type="Proteomes" id="UP000053477">
    <property type="component" value="Unassembled WGS sequence"/>
</dbReference>
<dbReference type="EMBL" id="KQ086011">
    <property type="protein sequence ID" value="KLO11008.1"/>
    <property type="molecule type" value="Genomic_DNA"/>
</dbReference>
<dbReference type="AlphaFoldDB" id="A0A0H2RNI0"/>
<proteinExistence type="predicted"/>
<keyword evidence="3" id="KW-1185">Reference proteome</keyword>
<feature type="compositionally biased region" description="Polar residues" evidence="1">
    <location>
        <begin position="168"/>
        <end position="181"/>
    </location>
</feature>
<sequence>MVHREQEWVENASSSHDRSRHITLGDFTHSQNEDRISLLRDVPGRRWVSGIGSKDSLAHPSAAITHHPRNKREAEMASFVQMPSSELLTTLLTIDWNLDPQDEVKKTFNFSGLEAVYEDHISDRALFEALRGAIAATHSSESPIAPSDEITSSDSEGRILLHSRKSTDTPQNSPAHSNIFANMSGLGP</sequence>
<accession>A0A0H2RNI0</accession>
<organism evidence="2 3">
    <name type="scientific">Schizopora paradoxa</name>
    <dbReference type="NCBI Taxonomy" id="27342"/>
    <lineage>
        <taxon>Eukaryota</taxon>
        <taxon>Fungi</taxon>
        <taxon>Dikarya</taxon>
        <taxon>Basidiomycota</taxon>
        <taxon>Agaricomycotina</taxon>
        <taxon>Agaricomycetes</taxon>
        <taxon>Hymenochaetales</taxon>
        <taxon>Schizoporaceae</taxon>
        <taxon>Schizopora</taxon>
    </lineage>
</organism>
<feature type="region of interest" description="Disordered" evidence="1">
    <location>
        <begin position="138"/>
        <end position="188"/>
    </location>
</feature>
<evidence type="ECO:0000313" key="3">
    <source>
        <dbReference type="Proteomes" id="UP000053477"/>
    </source>
</evidence>
<name>A0A0H2RNI0_9AGAM</name>
<reference evidence="2 3" key="1">
    <citation type="submission" date="2015-04" db="EMBL/GenBank/DDBJ databases">
        <title>Complete genome sequence of Schizopora paradoxa KUC8140, a cosmopolitan wood degrader in East Asia.</title>
        <authorList>
            <consortium name="DOE Joint Genome Institute"/>
            <person name="Min B."/>
            <person name="Park H."/>
            <person name="Jang Y."/>
            <person name="Kim J.-J."/>
            <person name="Kim K.H."/>
            <person name="Pangilinan J."/>
            <person name="Lipzen A."/>
            <person name="Riley R."/>
            <person name="Grigoriev I.V."/>
            <person name="Spatafora J.W."/>
            <person name="Choi I.-G."/>
        </authorList>
    </citation>
    <scope>NUCLEOTIDE SEQUENCE [LARGE SCALE GENOMIC DNA]</scope>
    <source>
        <strain evidence="2 3">KUC8140</strain>
    </source>
</reference>
<dbReference type="InParanoid" id="A0A0H2RNI0"/>
<gene>
    <name evidence="2" type="ORF">SCHPADRAFT_891928</name>
</gene>
<evidence type="ECO:0000313" key="2">
    <source>
        <dbReference type="EMBL" id="KLO11008.1"/>
    </source>
</evidence>
<evidence type="ECO:0000256" key="1">
    <source>
        <dbReference type="SAM" id="MobiDB-lite"/>
    </source>
</evidence>